<gene>
    <name evidence="1" type="ORF">SLEP1_g56271</name>
</gene>
<reference evidence="1 2" key="1">
    <citation type="journal article" date="2021" name="Commun. Biol.">
        <title>The genome of Shorea leprosula (Dipterocarpaceae) highlights the ecological relevance of drought in aseasonal tropical rainforests.</title>
        <authorList>
            <person name="Ng K.K.S."/>
            <person name="Kobayashi M.J."/>
            <person name="Fawcett J.A."/>
            <person name="Hatakeyama M."/>
            <person name="Paape T."/>
            <person name="Ng C.H."/>
            <person name="Ang C.C."/>
            <person name="Tnah L.H."/>
            <person name="Lee C.T."/>
            <person name="Nishiyama T."/>
            <person name="Sese J."/>
            <person name="O'Brien M.J."/>
            <person name="Copetti D."/>
            <person name="Mohd Noor M.I."/>
            <person name="Ong R.C."/>
            <person name="Putra M."/>
            <person name="Sireger I.Z."/>
            <person name="Indrioko S."/>
            <person name="Kosugi Y."/>
            <person name="Izuno A."/>
            <person name="Isagi Y."/>
            <person name="Lee S.L."/>
            <person name="Shimizu K.K."/>
        </authorList>
    </citation>
    <scope>NUCLEOTIDE SEQUENCE [LARGE SCALE GENOMIC DNA]</scope>
    <source>
        <strain evidence="1">214</strain>
    </source>
</reference>
<sequence>MAIKLDGTGTWTWLGVQLPLPDPLLDLLIDGSQHWEGRKYC</sequence>
<comment type="caution">
    <text evidence="1">The sequence shown here is derived from an EMBL/GenBank/DDBJ whole genome shotgun (WGS) entry which is preliminary data.</text>
</comment>
<dbReference type="EMBL" id="BPVZ01000303">
    <property type="protein sequence ID" value="GKV49522.1"/>
    <property type="molecule type" value="Genomic_DNA"/>
</dbReference>
<proteinExistence type="predicted"/>
<protein>
    <submittedName>
        <fullName evidence="1">Uncharacterized protein</fullName>
    </submittedName>
</protein>
<evidence type="ECO:0000313" key="2">
    <source>
        <dbReference type="Proteomes" id="UP001054252"/>
    </source>
</evidence>
<evidence type="ECO:0000313" key="1">
    <source>
        <dbReference type="EMBL" id="GKV49522.1"/>
    </source>
</evidence>
<name>A0AAV5MLR4_9ROSI</name>
<accession>A0AAV5MLR4</accession>
<keyword evidence="2" id="KW-1185">Reference proteome</keyword>
<organism evidence="1 2">
    <name type="scientific">Rubroshorea leprosula</name>
    <dbReference type="NCBI Taxonomy" id="152421"/>
    <lineage>
        <taxon>Eukaryota</taxon>
        <taxon>Viridiplantae</taxon>
        <taxon>Streptophyta</taxon>
        <taxon>Embryophyta</taxon>
        <taxon>Tracheophyta</taxon>
        <taxon>Spermatophyta</taxon>
        <taxon>Magnoliopsida</taxon>
        <taxon>eudicotyledons</taxon>
        <taxon>Gunneridae</taxon>
        <taxon>Pentapetalae</taxon>
        <taxon>rosids</taxon>
        <taxon>malvids</taxon>
        <taxon>Malvales</taxon>
        <taxon>Dipterocarpaceae</taxon>
        <taxon>Rubroshorea</taxon>
    </lineage>
</organism>
<dbReference type="AlphaFoldDB" id="A0AAV5MLR4"/>
<dbReference type="Proteomes" id="UP001054252">
    <property type="component" value="Unassembled WGS sequence"/>
</dbReference>